<dbReference type="SUPFAM" id="SSF50985">
    <property type="entry name" value="RCC1/BLIP-II"/>
    <property type="match status" value="2"/>
</dbReference>
<dbReference type="EMBL" id="JASUXU010000037">
    <property type="protein sequence ID" value="KAK0318297.1"/>
    <property type="molecule type" value="Genomic_DNA"/>
</dbReference>
<accession>A0AAN6JBD9</accession>
<dbReference type="PROSITE" id="PS50181">
    <property type="entry name" value="FBOX"/>
    <property type="match status" value="1"/>
</dbReference>
<name>A0AAN6JBD9_9PEZI</name>
<dbReference type="Pfam" id="PF12937">
    <property type="entry name" value="F-box-like"/>
    <property type="match status" value="1"/>
</dbReference>
<proteinExistence type="predicted"/>
<evidence type="ECO:0000313" key="3">
    <source>
        <dbReference type="EMBL" id="KAK0318297.1"/>
    </source>
</evidence>
<gene>
    <name evidence="3" type="ORF">LTR82_010685</name>
</gene>
<dbReference type="PANTHER" id="PTHR45982">
    <property type="entry name" value="REGULATOR OF CHROMOSOME CONDENSATION"/>
    <property type="match status" value="1"/>
</dbReference>
<sequence length="792" mass="87407">MSILDLPVDILLLIFPHLDATSFLHLTSTCKALHSADFLNDAAFWSTLVRTTFRVPNQPTAQHDGKRWQKLYKRLLTQSRIYTWGDNDKACLGHSYDASGSMARLGPPRARRVNALRRRHISWPAEMDSTEDLGVISDVQCGGWSTTMLTAKGTLYTVGVLDGLQFDQRRPPFMQTPARQPTALKYPPGFVQLHERNDASTAIQQFSTGRAHVLGLADSGRIWSWQNIELAALHVMFLNHDTKEDGTTAGRGTVHKVVAGWNKSAALIEGTGIVLWDPLQRGHDDAAIEDAVLVLESAAVPNTGYRRLKGKARYTDSTGPDIADTVGQVGNFILLEHVLLFSTDTGKVFAAQIFWDDHEQRVGDLVKIPISESETGAFATDVQGSFRSFAIFTRDGTVLTSNQDRLMDLLRDHQAPDNLFTRIPALQHHGVISVAFGDYHFHALHSSGHITSYGNEPQACGALGLGGHGDPEGRLRGIRYQGMGGDGRLVPHAYTEGRRVWFEEEKRDWIKFLTAGGVDAEEASQRMRMALGTPDVRCQGEVSEWIEQQGRDWEAKFGLQGSEDDELGAYFALSVTAAGWHSGALVLVNEELAAKVQAACEVRESSGATTAESEDDAQDAPAEDANSSLVAYAVSTALDYGRWFLGLAPYNVAAPAPHSAPHNNTAGAGSTRVGEQIHVPRNYGDSPREGYKYVWAKDSFPRLRLSSGEEMPGEVGFDEWRFARPEFDLDAGSPEPYVVSRCRETTRFCNLPFDRRSWLFANMATKRIAPAKSNRVRMNYETKAGDPFVTDE</sequence>
<dbReference type="CDD" id="cd09917">
    <property type="entry name" value="F-box_SF"/>
    <property type="match status" value="1"/>
</dbReference>
<dbReference type="InterPro" id="IPR051553">
    <property type="entry name" value="Ran_GTPase-activating"/>
</dbReference>
<dbReference type="GO" id="GO:0005085">
    <property type="term" value="F:guanyl-nucleotide exchange factor activity"/>
    <property type="evidence" value="ECO:0007669"/>
    <property type="project" value="TreeGrafter"/>
</dbReference>
<protein>
    <recommendedName>
        <fullName evidence="2">F-box domain-containing protein</fullName>
    </recommendedName>
</protein>
<dbReference type="InterPro" id="IPR009091">
    <property type="entry name" value="RCC1/BLIP-II"/>
</dbReference>
<dbReference type="Gene3D" id="1.20.1280.50">
    <property type="match status" value="1"/>
</dbReference>
<dbReference type="InterPro" id="IPR000408">
    <property type="entry name" value="Reg_chr_condens"/>
</dbReference>
<reference evidence="3" key="1">
    <citation type="submission" date="2021-12" db="EMBL/GenBank/DDBJ databases">
        <title>Black yeast isolated from Biological Soil Crust.</title>
        <authorList>
            <person name="Kurbessoian T."/>
        </authorList>
    </citation>
    <scope>NUCLEOTIDE SEQUENCE</scope>
    <source>
        <strain evidence="3">CCFEE 5208</strain>
    </source>
</reference>
<dbReference type="PANTHER" id="PTHR45982:SF3">
    <property type="entry name" value="F-BOX PROTEIN POF9"/>
    <property type="match status" value="1"/>
</dbReference>
<evidence type="ECO:0000256" key="1">
    <source>
        <dbReference type="PROSITE-ProRule" id="PRU00235"/>
    </source>
</evidence>
<feature type="domain" description="F-box" evidence="2">
    <location>
        <begin position="1"/>
        <end position="48"/>
    </location>
</feature>
<dbReference type="Proteomes" id="UP001168146">
    <property type="component" value="Unassembled WGS sequence"/>
</dbReference>
<comment type="caution">
    <text evidence="3">The sequence shown here is derived from an EMBL/GenBank/DDBJ whole genome shotgun (WGS) entry which is preliminary data.</text>
</comment>
<dbReference type="InterPro" id="IPR036047">
    <property type="entry name" value="F-box-like_dom_sf"/>
</dbReference>
<dbReference type="GO" id="GO:0005737">
    <property type="term" value="C:cytoplasm"/>
    <property type="evidence" value="ECO:0007669"/>
    <property type="project" value="TreeGrafter"/>
</dbReference>
<organism evidence="3 4">
    <name type="scientific">Friedmanniomyces endolithicus</name>
    <dbReference type="NCBI Taxonomy" id="329885"/>
    <lineage>
        <taxon>Eukaryota</taxon>
        <taxon>Fungi</taxon>
        <taxon>Dikarya</taxon>
        <taxon>Ascomycota</taxon>
        <taxon>Pezizomycotina</taxon>
        <taxon>Dothideomycetes</taxon>
        <taxon>Dothideomycetidae</taxon>
        <taxon>Mycosphaerellales</taxon>
        <taxon>Teratosphaeriaceae</taxon>
        <taxon>Friedmanniomyces</taxon>
    </lineage>
</organism>
<evidence type="ECO:0000313" key="4">
    <source>
        <dbReference type="Proteomes" id="UP001168146"/>
    </source>
</evidence>
<evidence type="ECO:0000259" key="2">
    <source>
        <dbReference type="PROSITE" id="PS50181"/>
    </source>
</evidence>
<dbReference type="PROSITE" id="PS50012">
    <property type="entry name" value="RCC1_3"/>
    <property type="match status" value="1"/>
</dbReference>
<dbReference type="Gene3D" id="2.130.10.30">
    <property type="entry name" value="Regulator of chromosome condensation 1/beta-lactamase-inhibitor protein II"/>
    <property type="match status" value="2"/>
</dbReference>
<dbReference type="AlphaFoldDB" id="A0AAN6JBD9"/>
<feature type="repeat" description="RCC1" evidence="1">
    <location>
        <begin position="79"/>
        <end position="152"/>
    </location>
</feature>
<dbReference type="SUPFAM" id="SSF81383">
    <property type="entry name" value="F-box domain"/>
    <property type="match status" value="1"/>
</dbReference>
<dbReference type="InterPro" id="IPR001810">
    <property type="entry name" value="F-box_dom"/>
</dbReference>